<evidence type="ECO:0000259" key="4">
    <source>
        <dbReference type="Pfam" id="PF25358"/>
    </source>
</evidence>
<dbReference type="STRING" id="1051890.A0A3N4LJN8"/>
<sequence length="1239" mass="140383">MEIFLTNLPPKCNEPRLKNVLRAPLKELGIRAFDVHVFRKGGIGTLTVSEEEFGLKILTKYGSSPNFRMRNRVPNNAIRVSGKPIVFSPSRNTPDKHSIKALRESHRKIIQEEARQDTLQDASDERMKKFDVQGVECGLWQMWEDKIPVFNSYYKLEKDGQIVFGRDGVRVMIYETPEPDDLEPQKSYMILIPYFTMEAITVGTYGLPQVTFTLSMAPRFYSIESGGLLGALSLVGGPQLQESRTRKSSIDAYHSVFAAFCFVYRFPLRSAQAMYDLQSLGKHKGVPPIESINTSYSSGFENFLKSFMKLLSEVPSFPFPVAFQLTALFANGTMPPDILYALLPNIKMLMSRDESVEKKNTASILQQFTRELPYQNPVDRQTAFSEKRLQSDLRECENRFKRQEAVRRKDHRLPLRNAREEDGKLAFVHHAVITPAGCYFDGPKPETQNRVLRKYADKQGHFLRVTFAEEDGDTLTYERDVDQKLIYCRFKEYMITTIDGQGGKLLIGGRVFSFLGFSGASLRNHTCWFMAPFEHEGEYIDAPALIAKLGDFSHITTPGKCAARIGQAFSNTYKSVEVPQASEKRIDDVERNARCFSDGCGTISIEMIDRIWQNDRSIARGLAFVFQIRFAGAKGVVSLDTTLQGDVLCLRPSMVKFEGSDSRHIEICSSAQKPLPMFLNRPLIKILEDLGVDDRTFLALQADEVKKLRDASHTPALAANFMERRSIGIKSLKLPWLIKALYNLGLSFQGDAFLGQAFELALLTALRDIKYRARIQIPKGFTVMGIMDEYGVLEEGEVFCHIDDDGKRSILTGEIVITRAPAMHPGDVQVCRAVMVPDGCPLYGLRNCVVFSQKGDRDLPSQLSGGDLDGDLYNLIFDARFRPKRIYTAADYPRVKGKELGRPVNTEDMVDFLIDFMQNDRLGLISTRHLIIADQQKEGTLHPDCIKLAQMHSTAVDFPKTGVKVEMAQLPKCGRTRPDFMAPGPHLLIEKVTEYSEERDPRDDENNDDEYGNAPTRYYESEKILGKLYRTIDERKFKSEIKEESSQKLNLILDVWDYIVGFVRNEENPINLPWQEYAEFAENLKMEYEDDVQAMMRDYSVTPTAEPLKEVEVFIGCIVGKGKQNRREKDNSVQMKEGFDRVVDKVFDCIRGSTDESSIGGPWEALARGTACLWTCVNPRQSVSRIRGEEALQSFGWIAASATLQEVNTIQKRRKQAMPERRGNRNGPASGRRLGALRS</sequence>
<reference evidence="5 6" key="1">
    <citation type="journal article" date="2018" name="Nat. Ecol. Evol.">
        <title>Pezizomycetes genomes reveal the molecular basis of ectomycorrhizal truffle lifestyle.</title>
        <authorList>
            <person name="Murat C."/>
            <person name="Payen T."/>
            <person name="Noel B."/>
            <person name="Kuo A."/>
            <person name="Morin E."/>
            <person name="Chen J."/>
            <person name="Kohler A."/>
            <person name="Krizsan K."/>
            <person name="Balestrini R."/>
            <person name="Da Silva C."/>
            <person name="Montanini B."/>
            <person name="Hainaut M."/>
            <person name="Levati E."/>
            <person name="Barry K.W."/>
            <person name="Belfiori B."/>
            <person name="Cichocki N."/>
            <person name="Clum A."/>
            <person name="Dockter R.B."/>
            <person name="Fauchery L."/>
            <person name="Guy J."/>
            <person name="Iotti M."/>
            <person name="Le Tacon F."/>
            <person name="Lindquist E.A."/>
            <person name="Lipzen A."/>
            <person name="Malagnac F."/>
            <person name="Mello A."/>
            <person name="Molinier V."/>
            <person name="Miyauchi S."/>
            <person name="Poulain J."/>
            <person name="Riccioni C."/>
            <person name="Rubini A."/>
            <person name="Sitrit Y."/>
            <person name="Splivallo R."/>
            <person name="Traeger S."/>
            <person name="Wang M."/>
            <person name="Zifcakova L."/>
            <person name="Wipf D."/>
            <person name="Zambonelli A."/>
            <person name="Paolocci F."/>
            <person name="Nowrousian M."/>
            <person name="Ottonello S."/>
            <person name="Baldrian P."/>
            <person name="Spatafora J.W."/>
            <person name="Henrissat B."/>
            <person name="Nagy L.G."/>
            <person name="Aury J.M."/>
            <person name="Wincker P."/>
            <person name="Grigoriev I.V."/>
            <person name="Bonfante P."/>
            <person name="Martin F.M."/>
        </authorList>
    </citation>
    <scope>NUCLEOTIDE SEQUENCE [LARGE SCALE GENOMIC DNA]</scope>
    <source>
        <strain evidence="5 6">ATCC MYA-4762</strain>
    </source>
</reference>
<dbReference type="InterPro" id="IPR057503">
    <property type="entry name" value="PH_RdRP"/>
</dbReference>
<dbReference type="InterPro" id="IPR057596">
    <property type="entry name" value="RDRP_core"/>
</dbReference>
<feature type="domain" description="RdRP-like PH" evidence="4">
    <location>
        <begin position="128"/>
        <end position="297"/>
    </location>
</feature>
<evidence type="ECO:0000313" key="6">
    <source>
        <dbReference type="Proteomes" id="UP000267821"/>
    </source>
</evidence>
<dbReference type="GO" id="GO:0031380">
    <property type="term" value="C:nuclear RNA-directed RNA polymerase complex"/>
    <property type="evidence" value="ECO:0007669"/>
    <property type="project" value="TreeGrafter"/>
</dbReference>
<keyword evidence="6" id="KW-1185">Reference proteome</keyword>
<proteinExistence type="inferred from homology"/>
<dbReference type="OrthoDB" id="6513042at2759"/>
<dbReference type="PANTHER" id="PTHR23079:SF17">
    <property type="entry name" value="RNA-DEPENDENT RNA POLYMERASE"/>
    <property type="match status" value="1"/>
</dbReference>
<comment type="catalytic activity">
    <reaction evidence="1">
        <text>RNA(n) + a ribonucleoside 5'-triphosphate = RNA(n+1) + diphosphate</text>
        <dbReference type="Rhea" id="RHEA:21248"/>
        <dbReference type="Rhea" id="RHEA-COMP:14527"/>
        <dbReference type="Rhea" id="RHEA-COMP:17342"/>
        <dbReference type="ChEBI" id="CHEBI:33019"/>
        <dbReference type="ChEBI" id="CHEBI:61557"/>
        <dbReference type="ChEBI" id="CHEBI:140395"/>
        <dbReference type="EC" id="2.7.7.48"/>
    </reaction>
</comment>
<name>A0A3N4LJN8_9PEZI</name>
<protein>
    <recommendedName>
        <fullName evidence="1">RNA-dependent RNA polymerase</fullName>
        <ecNumber evidence="1">2.7.7.48</ecNumber>
    </recommendedName>
</protein>
<keyword evidence="1" id="KW-0696">RNA-directed RNA polymerase</keyword>
<feature type="region of interest" description="Disordered" evidence="2">
    <location>
        <begin position="995"/>
        <end position="1016"/>
    </location>
</feature>
<dbReference type="GO" id="GO:0030422">
    <property type="term" value="P:siRNA processing"/>
    <property type="evidence" value="ECO:0007669"/>
    <property type="project" value="TreeGrafter"/>
</dbReference>
<dbReference type="EMBL" id="ML121558">
    <property type="protein sequence ID" value="RPB21622.1"/>
    <property type="molecule type" value="Genomic_DNA"/>
</dbReference>
<dbReference type="Pfam" id="PF05183">
    <property type="entry name" value="RdRP"/>
    <property type="match status" value="1"/>
</dbReference>
<dbReference type="EC" id="2.7.7.48" evidence="1"/>
<feature type="compositionally biased region" description="Basic and acidic residues" evidence="2">
    <location>
        <begin position="995"/>
        <end position="1004"/>
    </location>
</feature>
<dbReference type="GO" id="GO:0003723">
    <property type="term" value="F:RNA binding"/>
    <property type="evidence" value="ECO:0007669"/>
    <property type="project" value="UniProtKB-KW"/>
</dbReference>
<organism evidence="5 6">
    <name type="scientific">Terfezia boudieri ATCC MYA-4762</name>
    <dbReference type="NCBI Taxonomy" id="1051890"/>
    <lineage>
        <taxon>Eukaryota</taxon>
        <taxon>Fungi</taxon>
        <taxon>Dikarya</taxon>
        <taxon>Ascomycota</taxon>
        <taxon>Pezizomycotina</taxon>
        <taxon>Pezizomycetes</taxon>
        <taxon>Pezizales</taxon>
        <taxon>Pezizaceae</taxon>
        <taxon>Terfezia</taxon>
    </lineage>
</organism>
<keyword evidence="1" id="KW-0694">RNA-binding</keyword>
<gene>
    <name evidence="5" type="ORF">L211DRAFT_790206</name>
</gene>
<evidence type="ECO:0000256" key="2">
    <source>
        <dbReference type="SAM" id="MobiDB-lite"/>
    </source>
</evidence>
<dbReference type="Pfam" id="PF25358">
    <property type="entry name" value="PH_fung_RdRP"/>
    <property type="match status" value="1"/>
</dbReference>
<dbReference type="Proteomes" id="UP000267821">
    <property type="component" value="Unassembled WGS sequence"/>
</dbReference>
<accession>A0A3N4LJN8</accession>
<comment type="similarity">
    <text evidence="1">Belongs to the RdRP family.</text>
</comment>
<keyword evidence="1" id="KW-0548">Nucleotidyltransferase</keyword>
<dbReference type="InParanoid" id="A0A3N4LJN8"/>
<dbReference type="GO" id="GO:0003968">
    <property type="term" value="F:RNA-directed RNA polymerase activity"/>
    <property type="evidence" value="ECO:0007669"/>
    <property type="project" value="UniProtKB-KW"/>
</dbReference>
<dbReference type="PANTHER" id="PTHR23079">
    <property type="entry name" value="RNA-DEPENDENT RNA POLYMERASE"/>
    <property type="match status" value="1"/>
</dbReference>
<feature type="region of interest" description="Disordered" evidence="2">
    <location>
        <begin position="1211"/>
        <end position="1239"/>
    </location>
</feature>
<dbReference type="AlphaFoldDB" id="A0A3N4LJN8"/>
<evidence type="ECO:0000313" key="5">
    <source>
        <dbReference type="EMBL" id="RPB21622.1"/>
    </source>
</evidence>
<dbReference type="InterPro" id="IPR007855">
    <property type="entry name" value="RDRP"/>
</dbReference>
<evidence type="ECO:0000256" key="1">
    <source>
        <dbReference type="RuleBase" id="RU363098"/>
    </source>
</evidence>
<evidence type="ECO:0000259" key="3">
    <source>
        <dbReference type="Pfam" id="PF05183"/>
    </source>
</evidence>
<feature type="domain" description="RDRP core" evidence="3">
    <location>
        <begin position="433"/>
        <end position="1032"/>
    </location>
</feature>
<keyword evidence="1" id="KW-0808">Transferase</keyword>